<comment type="caution">
    <text evidence="1">The sequence shown here is derived from an EMBL/GenBank/DDBJ whole genome shotgun (WGS) entry which is preliminary data.</text>
</comment>
<organism evidence="1 2">
    <name type="scientific">Naganishia adeliensis</name>
    <dbReference type="NCBI Taxonomy" id="92952"/>
    <lineage>
        <taxon>Eukaryota</taxon>
        <taxon>Fungi</taxon>
        <taxon>Dikarya</taxon>
        <taxon>Basidiomycota</taxon>
        <taxon>Agaricomycotina</taxon>
        <taxon>Tremellomycetes</taxon>
        <taxon>Filobasidiales</taxon>
        <taxon>Filobasidiaceae</taxon>
        <taxon>Naganishia</taxon>
    </lineage>
</organism>
<accession>A0ACC2VMQ8</accession>
<protein>
    <submittedName>
        <fullName evidence="1">Uncharacterized protein</fullName>
    </submittedName>
</protein>
<sequence length="294" mass="31818">MAQAAPRVLVYTATQGYRHDSIPTAIEVLGQQGPNYNVSFDFTEDRSRFTQDNLANYDGIMFVSTSEEVLDDTGKSAFQNWLQKGGVFIGAHSANACLYNTPFFNATVGALFDYHPDLQSATFLPVNKSHPAIAHLPDRWTFEEEVYFFRSDPRAFNIDLLLTVDENSYEHTGNPTGNYEQGEPHPIAWCQHSNAGSQPLQQGAPGAGRSFYTSLGHLNSTWQDATFQQHVMNGVVWALEGRTTRAYNNDALVGNATLSEAAASTTQSSASAPATVGTSSSAAVASGSVSQTTS</sequence>
<proteinExistence type="predicted"/>
<gene>
    <name evidence="1" type="ORF">QFC20_005575</name>
</gene>
<keyword evidence="2" id="KW-1185">Reference proteome</keyword>
<reference evidence="1" key="1">
    <citation type="submission" date="2023-04" db="EMBL/GenBank/DDBJ databases">
        <title>Draft Genome sequencing of Naganishia species isolated from polar environments using Oxford Nanopore Technology.</title>
        <authorList>
            <person name="Leo P."/>
            <person name="Venkateswaran K."/>
        </authorList>
    </citation>
    <scope>NUCLEOTIDE SEQUENCE</scope>
    <source>
        <strain evidence="1">MNA-CCFEE 5262</strain>
    </source>
</reference>
<evidence type="ECO:0000313" key="2">
    <source>
        <dbReference type="Proteomes" id="UP001230649"/>
    </source>
</evidence>
<evidence type="ECO:0000313" key="1">
    <source>
        <dbReference type="EMBL" id="KAJ9100051.1"/>
    </source>
</evidence>
<dbReference type="Proteomes" id="UP001230649">
    <property type="component" value="Unassembled WGS sequence"/>
</dbReference>
<name>A0ACC2VMQ8_9TREE</name>
<dbReference type="EMBL" id="JASBWS010000079">
    <property type="protein sequence ID" value="KAJ9100051.1"/>
    <property type="molecule type" value="Genomic_DNA"/>
</dbReference>